<dbReference type="PANTHER" id="PTHR30478">
    <property type="entry name" value="DNA POLYMERASE III SUBUNIT BETA"/>
    <property type="match status" value="1"/>
</dbReference>
<evidence type="ECO:0000256" key="1">
    <source>
        <dbReference type="ARBA" id="ARBA00023125"/>
    </source>
</evidence>
<dbReference type="Gene3D" id="3.10.150.10">
    <property type="entry name" value="DNA Polymerase III, subunit A, domain 2"/>
    <property type="match status" value="1"/>
</dbReference>
<dbReference type="GO" id="GO:0006271">
    <property type="term" value="P:DNA strand elongation involved in DNA replication"/>
    <property type="evidence" value="ECO:0007669"/>
    <property type="project" value="TreeGrafter"/>
</dbReference>
<dbReference type="Gene3D" id="3.70.10.10">
    <property type="match status" value="1"/>
</dbReference>
<dbReference type="InterPro" id="IPR001001">
    <property type="entry name" value="DNA_polIII_beta"/>
</dbReference>
<gene>
    <name evidence="2" type="ORF">UFOVP705_4</name>
    <name evidence="3" type="ORF">UFOVP736_77</name>
</gene>
<evidence type="ECO:0000313" key="3">
    <source>
        <dbReference type="EMBL" id="CAB5224430.1"/>
    </source>
</evidence>
<accession>A0A6J7X554</accession>
<dbReference type="GO" id="GO:0003677">
    <property type="term" value="F:DNA binding"/>
    <property type="evidence" value="ECO:0007669"/>
    <property type="project" value="UniProtKB-KW"/>
</dbReference>
<dbReference type="EMBL" id="LR798327">
    <property type="protein sequence ID" value="CAB5224430.1"/>
    <property type="molecule type" value="Genomic_DNA"/>
</dbReference>
<dbReference type="PANTHER" id="PTHR30478:SF0">
    <property type="entry name" value="BETA SLIDING CLAMP"/>
    <property type="match status" value="1"/>
</dbReference>
<organism evidence="3">
    <name type="scientific">uncultured Caudovirales phage</name>
    <dbReference type="NCBI Taxonomy" id="2100421"/>
    <lineage>
        <taxon>Viruses</taxon>
        <taxon>Duplodnaviria</taxon>
        <taxon>Heunggongvirae</taxon>
        <taxon>Uroviricota</taxon>
        <taxon>Caudoviricetes</taxon>
        <taxon>Peduoviridae</taxon>
        <taxon>Maltschvirus</taxon>
        <taxon>Maltschvirus maltsch</taxon>
    </lineage>
</organism>
<name>A0A6J7X554_9CAUD</name>
<dbReference type="GO" id="GO:0009360">
    <property type="term" value="C:DNA polymerase III complex"/>
    <property type="evidence" value="ECO:0007669"/>
    <property type="project" value="InterPro"/>
</dbReference>
<proteinExistence type="predicted"/>
<sequence length="345" mass="38516">MITIPSTFRSAARHLVDPHFRIHENQIEAYGTCSTILKCRLEAAHPDTGFFKLKKWPSMDPRSLTIRDGILRYTDKGFSQTTGTEESNCTPFGATFADPGTVTPDLARALTDLIPCMSKDETRYVLRGIYCAERLVATDGRRLLLFESPYKGPPFIMPDAAANMLSIMHGKSPSTFWRWQAAYATQPDETSEGYLRTIRITTTAISLEFRIIEGNYPNYKQVIPNHEGATLGVRCYPQEDAIASMAAWLRTRDKVSLVPVQEGILCHDATTGDHAAFPGYLSAPCHFNGKFLHDFLRVSGFHYFSSVDEECPAVCHYHNGLGILMPMRGHVDTAAIQESHYLATA</sequence>
<keyword evidence="1" id="KW-0238">DNA-binding</keyword>
<protein>
    <submittedName>
        <fullName evidence="3">Uncharacterized protein</fullName>
    </submittedName>
</protein>
<evidence type="ECO:0000313" key="2">
    <source>
        <dbReference type="EMBL" id="CAB4158447.1"/>
    </source>
</evidence>
<reference evidence="3" key="1">
    <citation type="submission" date="2020-05" db="EMBL/GenBank/DDBJ databases">
        <authorList>
            <person name="Chiriac C."/>
            <person name="Salcher M."/>
            <person name="Ghai R."/>
            <person name="Kavagutti S V."/>
        </authorList>
    </citation>
    <scope>NUCLEOTIDE SEQUENCE</scope>
</reference>
<dbReference type="EMBL" id="LR796685">
    <property type="protein sequence ID" value="CAB4158447.1"/>
    <property type="molecule type" value="Genomic_DNA"/>
</dbReference>